<evidence type="ECO:0000313" key="4">
    <source>
        <dbReference type="Proteomes" id="UP000515150"/>
    </source>
</evidence>
<evidence type="ECO:0000256" key="1">
    <source>
        <dbReference type="ARBA" id="ARBA00022614"/>
    </source>
</evidence>
<dbReference type="RefSeq" id="XP_028993897.1">
    <property type="nucleotide sequence ID" value="XM_029138064.3"/>
</dbReference>
<accession>A0A6P7LIB2</accession>
<dbReference type="InterPro" id="IPR003591">
    <property type="entry name" value="Leu-rich_rpt_typical-subtyp"/>
</dbReference>
<dbReference type="SUPFAM" id="SSF52075">
    <property type="entry name" value="Outer arm dynein light chain 1"/>
    <property type="match status" value="3"/>
</dbReference>
<keyword evidence="1" id="KW-0433">Leucine-rich repeat</keyword>
<feature type="region of interest" description="Disordered" evidence="3">
    <location>
        <begin position="1413"/>
        <end position="1476"/>
    </location>
</feature>
<dbReference type="PANTHER" id="PTHR46652">
    <property type="entry name" value="LEUCINE-RICH REPEAT AND IQ DOMAIN-CONTAINING PROTEIN 1-RELATED"/>
    <property type="match status" value="1"/>
</dbReference>
<dbReference type="SUPFAM" id="SSF52058">
    <property type="entry name" value="L domain-like"/>
    <property type="match status" value="1"/>
</dbReference>
<dbReference type="Pfam" id="PF14580">
    <property type="entry name" value="LRR_9"/>
    <property type="match status" value="2"/>
</dbReference>
<dbReference type="Gene3D" id="3.80.10.10">
    <property type="entry name" value="Ribonuclease Inhibitor"/>
    <property type="match status" value="8"/>
</dbReference>
<dbReference type="InterPro" id="IPR025875">
    <property type="entry name" value="Leu-rich_rpt_4"/>
</dbReference>
<dbReference type="InterPro" id="IPR001611">
    <property type="entry name" value="Leu-rich_rpt"/>
</dbReference>
<feature type="region of interest" description="Disordered" evidence="3">
    <location>
        <begin position="312"/>
        <end position="332"/>
    </location>
</feature>
<dbReference type="SMART" id="SM00365">
    <property type="entry name" value="LRR_SD22"/>
    <property type="match status" value="16"/>
</dbReference>
<evidence type="ECO:0000256" key="2">
    <source>
        <dbReference type="ARBA" id="ARBA00022737"/>
    </source>
</evidence>
<dbReference type="Gene3D" id="3.90.228.10">
    <property type="match status" value="1"/>
</dbReference>
<gene>
    <name evidence="5" type="primary">lrrc9</name>
</gene>
<dbReference type="CTD" id="341883"/>
<dbReference type="GeneID" id="114847999"/>
<reference evidence="5" key="1">
    <citation type="submission" date="2025-08" db="UniProtKB">
        <authorList>
            <consortium name="RefSeq"/>
        </authorList>
    </citation>
    <scope>IDENTIFICATION</scope>
</reference>
<dbReference type="Pfam" id="PF12799">
    <property type="entry name" value="LRR_4"/>
    <property type="match status" value="1"/>
</dbReference>
<protein>
    <submittedName>
        <fullName evidence="5">Leucine-rich repeat-containing protein 9 isoform X1</fullName>
    </submittedName>
</protein>
<dbReference type="Pfam" id="PF13855">
    <property type="entry name" value="LRR_8"/>
    <property type="match status" value="2"/>
</dbReference>
<dbReference type="Proteomes" id="UP000515150">
    <property type="component" value="Chromosome 22"/>
</dbReference>
<keyword evidence="4" id="KW-1185">Reference proteome</keyword>
<evidence type="ECO:0000313" key="5">
    <source>
        <dbReference type="RefSeq" id="XP_028993897.1"/>
    </source>
</evidence>
<organism evidence="4 5">
    <name type="scientific">Betta splendens</name>
    <name type="common">Siamese fighting fish</name>
    <dbReference type="NCBI Taxonomy" id="158456"/>
    <lineage>
        <taxon>Eukaryota</taxon>
        <taxon>Metazoa</taxon>
        <taxon>Chordata</taxon>
        <taxon>Craniata</taxon>
        <taxon>Vertebrata</taxon>
        <taxon>Euteleostomi</taxon>
        <taxon>Actinopterygii</taxon>
        <taxon>Neopterygii</taxon>
        <taxon>Teleostei</taxon>
        <taxon>Neoteleostei</taxon>
        <taxon>Acanthomorphata</taxon>
        <taxon>Anabantaria</taxon>
        <taxon>Anabantiformes</taxon>
        <taxon>Anabantoidei</taxon>
        <taxon>Osphronemidae</taxon>
        <taxon>Betta</taxon>
    </lineage>
</organism>
<dbReference type="PANTHER" id="PTHR46652:SF3">
    <property type="entry name" value="LEUCINE-RICH REPEAT-CONTAINING PROTEIN 9"/>
    <property type="match status" value="1"/>
</dbReference>
<dbReference type="KEGG" id="bspl:114847999"/>
<evidence type="ECO:0000256" key="3">
    <source>
        <dbReference type="SAM" id="MobiDB-lite"/>
    </source>
</evidence>
<dbReference type="PROSITE" id="PS51450">
    <property type="entry name" value="LRR"/>
    <property type="match status" value="10"/>
</dbReference>
<proteinExistence type="predicted"/>
<dbReference type="SMART" id="SM00369">
    <property type="entry name" value="LRR_TYP"/>
    <property type="match status" value="13"/>
</dbReference>
<keyword evidence="2" id="KW-0677">Repeat</keyword>
<name>A0A6P7LIB2_BETSP</name>
<dbReference type="OrthoDB" id="1517790at2759"/>
<dbReference type="InterPro" id="IPR032675">
    <property type="entry name" value="LRR_dom_sf"/>
</dbReference>
<sequence length="1476" mass="165185">MTHSERQKHRGDEEVVKDLCAANGVSYERAAQDGAGLRSLEAFFSGFPRMVGLSLFPALQQLTVLGQDVEHVEGLQDCPLLRELWVAECRLTVISGLQSCLQLRKLYLYDNDISEIANLESQVNLEVLWLNNNRIARIQGLNTLQSLKELNLADNIIEKIGHSLDHNVSLENLNLSGNKISSFKELTPLASLLHLKELALMDPTSRPNPVCLLFNYATHVLFHAPGLRRLDTYDVSGRQIKEAAESTVMKKMMYYNMRVRGAQRTLAETRRSLTERKGILLQFPEESVRTLTYVLKDLERELAWLTPQRSAGGEPAFANSVNSDPDTDDSLGPVEPKILLKMEKLKERLRFWTGRLQEIEAWFEQELAQATNTMRRTVRFLTMELESVGNVRLEEGSATDSWFSSCSDLLLSRFSHPDYKKHGVAGVKVNRVVRIHNSALRLRFEDKLHALLATEDSGVTSKNYRRCLDHLFYAADPERSSEEDETLSIVERGFEPVGQNQELLREAVPLSNSLSVCEQPRIEYVLRHSKLRKDTFRNGQIIVSKVFVGQSMPIKEGEPMDEKIYPNVHSVYVNVDPKPRAALSEAPGDPSCSPRRRRWFVFDPELVLPEYILYFEYLFEDQEEDVASAHHTDQTSSNGVFADREAVDMEPVLKARPKLLVLDDKNLLKAARASVLSQITVLNLHGNSLSRLKGISRLTALRHLTISFNKFSRLDDVSHMPGLEFLDASFNQVETLQGLRGLGKLTQLHVRWNRLSNAREEAAALRKHAPALLHLDARHNCWKRPAAVRTLILGRLTTLTHLDDVMVTEEEAAEAARVAAGTQITQASLLTHSRAGAERPRSLSLLPTVQLLCVLSPAPWGLSRELEPNWTSKITALNLDSQRISKLINLERLENLRWASFNDNDISKVEGLGGCVRLEELSLNDNSISTLTGLSNLHCLIKLSVDRNQLSALEQLPGLSFLSVESNCINSLRGIQGLRSLCELYAANNHISTSRDIYHLKGLTNIIILDLYGNPLLEKLENYRIYVVFHVPSLKALDGIAVEMNESESAKDIFGGRLNPDMVAERLGHSSYTDITFLSLQSCSIRVVDLSPAEAFSNLRSLNLDHNGLTSFSGLVYLPSIKALSLNYNHIESILPRQKVHLTNRQLLYSKVHSSGYGQQSSSRPSREAGATASLEPLMGSLEVLHLSHNGISNMANLQLSRLTNLKALFLQGNEISQVEGLEGLHQLRELVLDRNRIKALAETSFAGQGALLQLHLAENRVRELNHLHPLTELRKLFLGLNKLQDITELDKLDVLPSLTELSVIGNPVARNSLHRPAVVLRLTRLQVLDGMVVTLEERTRAELLHMDPSPCSQHCGGSLPTAELNLPGLLLPLVPPNPLLRGTSLSGGLQHFIREHSILPNNMDEAPSYTYKQKKHKCSNAARSTQTDVSFRRPRRTGSSLPTPGPLSDGNRGIITYPSQEQDSRFPSGSKPPTM</sequence>
<dbReference type="InterPro" id="IPR050836">
    <property type="entry name" value="SDS22/Internalin_LRR"/>
</dbReference>
<feature type="compositionally biased region" description="Polar residues" evidence="3">
    <location>
        <begin position="1458"/>
        <end position="1476"/>
    </location>
</feature>